<name>A0A914CNU4_9BILA</name>
<keyword evidence="2" id="KW-1185">Reference proteome</keyword>
<dbReference type="AlphaFoldDB" id="A0A914CNU4"/>
<evidence type="ECO:0000256" key="1">
    <source>
        <dbReference type="SAM" id="Phobius"/>
    </source>
</evidence>
<keyword evidence="1" id="KW-0812">Transmembrane</keyword>
<keyword evidence="1" id="KW-1133">Transmembrane helix</keyword>
<evidence type="ECO:0000313" key="2">
    <source>
        <dbReference type="Proteomes" id="UP000887540"/>
    </source>
</evidence>
<reference evidence="3" key="1">
    <citation type="submission" date="2022-11" db="UniProtKB">
        <authorList>
            <consortium name="WormBaseParasite"/>
        </authorList>
    </citation>
    <scope>IDENTIFICATION</scope>
</reference>
<dbReference type="Proteomes" id="UP000887540">
    <property type="component" value="Unplaced"/>
</dbReference>
<organism evidence="2 3">
    <name type="scientific">Acrobeloides nanus</name>
    <dbReference type="NCBI Taxonomy" id="290746"/>
    <lineage>
        <taxon>Eukaryota</taxon>
        <taxon>Metazoa</taxon>
        <taxon>Ecdysozoa</taxon>
        <taxon>Nematoda</taxon>
        <taxon>Chromadorea</taxon>
        <taxon>Rhabditida</taxon>
        <taxon>Tylenchina</taxon>
        <taxon>Cephalobomorpha</taxon>
        <taxon>Cephaloboidea</taxon>
        <taxon>Cephalobidae</taxon>
        <taxon>Acrobeloides</taxon>
    </lineage>
</organism>
<keyword evidence="1" id="KW-0472">Membrane</keyword>
<evidence type="ECO:0000313" key="3">
    <source>
        <dbReference type="WBParaSite" id="ACRNAN_scaffold1288.g17263.t1"/>
    </source>
</evidence>
<feature type="transmembrane region" description="Helical" evidence="1">
    <location>
        <begin position="6"/>
        <end position="28"/>
    </location>
</feature>
<protein>
    <submittedName>
        <fullName evidence="3">Uncharacterized protein</fullName>
    </submittedName>
</protein>
<sequence length="146" mass="16311">MFKHKQFIPSVPAGDIILVWCIIIRRFLIQMLLVSPKQFAENSYALSFVVLGELVRDPSSQFSHLSKLLEASHDGGMIDTKLFSEHPGREAFVLFNSHQQSLLVKIRWPTGLVLQAGVASFESPKPFAALALADRSFAVKFVEIAK</sequence>
<dbReference type="WBParaSite" id="ACRNAN_scaffold1288.g17263.t1">
    <property type="protein sequence ID" value="ACRNAN_scaffold1288.g17263.t1"/>
    <property type="gene ID" value="ACRNAN_scaffold1288.g17263"/>
</dbReference>
<proteinExistence type="predicted"/>
<accession>A0A914CNU4</accession>